<dbReference type="OrthoDB" id="833511at2"/>
<evidence type="ECO:0000313" key="1">
    <source>
        <dbReference type="EMBL" id="EKB49569.1"/>
    </source>
</evidence>
<dbReference type="PATRIC" id="fig|1225176.3.peg.1893"/>
<evidence type="ECO:0000313" key="2">
    <source>
        <dbReference type="Proteomes" id="UP000004478"/>
    </source>
</evidence>
<dbReference type="AlphaFoldDB" id="K1LZM9"/>
<dbReference type="PROSITE" id="PS51257">
    <property type="entry name" value="PROKAR_LIPOPROTEIN"/>
    <property type="match status" value="1"/>
</dbReference>
<accession>K1LZM9</accession>
<organism evidence="1 2">
    <name type="scientific">Cecembia lonarensis (strain CCUG 58316 / KCTC 22772 / LW9)</name>
    <dbReference type="NCBI Taxonomy" id="1225176"/>
    <lineage>
        <taxon>Bacteria</taxon>
        <taxon>Pseudomonadati</taxon>
        <taxon>Bacteroidota</taxon>
        <taxon>Cytophagia</taxon>
        <taxon>Cytophagales</taxon>
        <taxon>Cyclobacteriaceae</taxon>
        <taxon>Cecembia</taxon>
    </lineage>
</organism>
<gene>
    <name evidence="1" type="ORF">B879_01773</name>
</gene>
<evidence type="ECO:0008006" key="3">
    <source>
        <dbReference type="Google" id="ProtNLM"/>
    </source>
</evidence>
<comment type="caution">
    <text evidence="1">The sequence shown here is derived from an EMBL/GenBank/DDBJ whole genome shotgun (WGS) entry which is preliminary data.</text>
</comment>
<reference evidence="1 2" key="1">
    <citation type="journal article" date="2012" name="J. Bacteriol.">
        <title>Draft Genome Sequence of Cecembia lonarensis Strain LW9T, Isolated from Lonar Lake, a Haloalkaline Lake in India.</title>
        <authorList>
            <person name="Shivaji S."/>
            <person name="Ara S."/>
            <person name="Singh A."/>
            <person name="Pinnaka A.K."/>
        </authorList>
    </citation>
    <scope>NUCLEOTIDE SEQUENCE [LARGE SCALE GENOMIC DNA]</scope>
    <source>
        <strain evidence="1 2">LW9</strain>
    </source>
</reference>
<dbReference type="Proteomes" id="UP000004478">
    <property type="component" value="Unassembled WGS sequence"/>
</dbReference>
<dbReference type="RefSeq" id="WP_009184804.1">
    <property type="nucleotide sequence ID" value="NZ_AMGM01000022.1"/>
</dbReference>
<dbReference type="EMBL" id="AMGM01000022">
    <property type="protein sequence ID" value="EKB49569.1"/>
    <property type="molecule type" value="Genomic_DNA"/>
</dbReference>
<dbReference type="Pfam" id="PF13970">
    <property type="entry name" value="DUF4221"/>
    <property type="match status" value="1"/>
</dbReference>
<keyword evidence="2" id="KW-1185">Reference proteome</keyword>
<sequence length="383" mass="44793">MKNICFLLFCGLLFGCGEKKSSDNAALTQLDFKLDTLLIDAGEEFFYLRDNLWLSDISHDGHYLFNYNRNDAVMEKIDLDQGVLVKKIQFEKEGPDGIGDFISNFSLTADEQFIAWFYGLNKIFSQEAKVVRDLKLDKLLAADFSEYDIYPMSIFESPDDPNRFFGFYVRWSDMSYYLMDFDLQNESFRKIEIPDMNKIMDFSTDLLYDGQKMGSMGSGAYALSKGNQILVYNNCFNEVYIYDAGIDSLYRKDLEGPLLGDKKSYLPPKEVEGESNQQWEVERKQREDINFGSIHWDKQNQRFLRLSFKEKFGEEMMERRGYQALGAEVFLSVFDQDFNLIAESLVPELNQRPTKHFVKDGQIWIFENMDDEIAFLRLQILDR</sequence>
<name>K1LZM9_CECL9</name>
<protein>
    <recommendedName>
        <fullName evidence="3">DUF4221 domain-containing protein</fullName>
    </recommendedName>
</protein>
<proteinExistence type="predicted"/>
<dbReference type="InterPro" id="IPR025316">
    <property type="entry name" value="DUF4221"/>
</dbReference>